<proteinExistence type="predicted"/>
<accession>A0ACD1GPY1</accession>
<reference evidence="1" key="1">
    <citation type="submission" date="2018-02" db="EMBL/GenBank/DDBJ databases">
        <title>The genomes of Aspergillus section Nigri reveals drivers in fungal speciation.</title>
        <authorList>
            <consortium name="DOE Joint Genome Institute"/>
            <person name="Vesth T.C."/>
            <person name="Nybo J."/>
            <person name="Theobald S."/>
            <person name="Brandl J."/>
            <person name="Frisvad J.C."/>
            <person name="Nielsen K.F."/>
            <person name="Lyhne E.K."/>
            <person name="Kogle M.E."/>
            <person name="Kuo A."/>
            <person name="Riley R."/>
            <person name="Clum A."/>
            <person name="Nolan M."/>
            <person name="Lipzen A."/>
            <person name="Salamov A."/>
            <person name="Henrissat B."/>
            <person name="Wiebenga A."/>
            <person name="De vries R.P."/>
            <person name="Grigoriev I.V."/>
            <person name="Mortensen U.H."/>
            <person name="Andersen M.R."/>
            <person name="Baker S.E."/>
        </authorList>
    </citation>
    <scope>NUCLEOTIDE SEQUENCE</scope>
    <source>
        <strain evidence="1">CBS 621.78</strain>
    </source>
</reference>
<dbReference type="EMBL" id="KZ825311">
    <property type="protein sequence ID" value="RAH51235.1"/>
    <property type="molecule type" value="Genomic_DNA"/>
</dbReference>
<dbReference type="Proteomes" id="UP000249057">
    <property type="component" value="Unassembled WGS sequence"/>
</dbReference>
<protein>
    <submittedName>
        <fullName evidence="1">Clavaminate synthase-like protein</fullName>
    </submittedName>
</protein>
<gene>
    <name evidence="1" type="ORF">BO95DRAFT_492543</name>
</gene>
<evidence type="ECO:0000313" key="1">
    <source>
        <dbReference type="EMBL" id="RAH51235.1"/>
    </source>
</evidence>
<sequence>MGSLCKDRAAHCRESTVDASRFISGTHDEQRAFADELVQSVLRCGFVKVVNHGLSDELIDELFMWNERFFQLEAEQKLAIANPAGPTPQRGWSCVGAEKTSRLFSRGASSIDLTDAREHFDAGSPHDKTFANRWPDNNTLPGFQSFMENFYLKSHEAALTIMRSIEMGLDLPQDSLVDKCRGSSSELRLNHYPTIDIEELARNKVSRIHPHADLGVITCLFQDGQGGLEMEDRTNPNSFLPIVAGKRSEMVVNISETFQLWTNNVLRPGVHQVTIPPTMKHLSSGKIASRRSCAFFLKADRDASVAPLPQFVTEKRPAAYGEMTALQYHQQRLATAY</sequence>
<keyword evidence="2" id="KW-1185">Reference proteome</keyword>
<name>A0ACD1GPY1_9EURO</name>
<evidence type="ECO:0000313" key="2">
    <source>
        <dbReference type="Proteomes" id="UP000249057"/>
    </source>
</evidence>
<organism evidence="1 2">
    <name type="scientific">Aspergillus brunneoviolaceus CBS 621.78</name>
    <dbReference type="NCBI Taxonomy" id="1450534"/>
    <lineage>
        <taxon>Eukaryota</taxon>
        <taxon>Fungi</taxon>
        <taxon>Dikarya</taxon>
        <taxon>Ascomycota</taxon>
        <taxon>Pezizomycotina</taxon>
        <taxon>Eurotiomycetes</taxon>
        <taxon>Eurotiomycetidae</taxon>
        <taxon>Eurotiales</taxon>
        <taxon>Aspergillaceae</taxon>
        <taxon>Aspergillus</taxon>
        <taxon>Aspergillus subgen. Circumdati</taxon>
    </lineage>
</organism>